<keyword evidence="5" id="KW-1185">Reference proteome</keyword>
<dbReference type="Proteomes" id="UP000315303">
    <property type="component" value="Unassembled WGS sequence"/>
</dbReference>
<dbReference type="OrthoDB" id="5291933at2"/>
<dbReference type="InterPro" id="IPR010126">
    <property type="entry name" value="Esterase_phb"/>
</dbReference>
<dbReference type="NCBIfam" id="TIGR01840">
    <property type="entry name" value="esterase_phb"/>
    <property type="match status" value="1"/>
</dbReference>
<dbReference type="Gene3D" id="3.40.50.1820">
    <property type="entry name" value="alpha/beta hydrolase"/>
    <property type="match status" value="1"/>
</dbReference>
<name>A0A502KXA4_9GAMM</name>
<organism evidence="4 5">
    <name type="scientific">Litorilituus lipolyticus</name>
    <dbReference type="NCBI Taxonomy" id="2491017"/>
    <lineage>
        <taxon>Bacteria</taxon>
        <taxon>Pseudomonadati</taxon>
        <taxon>Pseudomonadota</taxon>
        <taxon>Gammaproteobacteria</taxon>
        <taxon>Alteromonadales</taxon>
        <taxon>Colwelliaceae</taxon>
        <taxon>Litorilituus</taxon>
    </lineage>
</organism>
<feature type="chain" id="PRO_5021324457" evidence="3">
    <location>
        <begin position="26"/>
        <end position="313"/>
    </location>
</feature>
<keyword evidence="2" id="KW-0378">Hydrolase</keyword>
<evidence type="ECO:0000313" key="4">
    <source>
        <dbReference type="EMBL" id="TPH14591.1"/>
    </source>
</evidence>
<evidence type="ECO:0000313" key="5">
    <source>
        <dbReference type="Proteomes" id="UP000315303"/>
    </source>
</evidence>
<evidence type="ECO:0000256" key="3">
    <source>
        <dbReference type="SAM" id="SignalP"/>
    </source>
</evidence>
<dbReference type="SUPFAM" id="SSF53474">
    <property type="entry name" value="alpha/beta-Hydrolases"/>
    <property type="match status" value="2"/>
</dbReference>
<dbReference type="RefSeq" id="WP_140603471.1">
    <property type="nucleotide sequence ID" value="NZ_SAWY01000021.1"/>
</dbReference>
<dbReference type="PANTHER" id="PTHR43037">
    <property type="entry name" value="UNNAMED PRODUCT-RELATED"/>
    <property type="match status" value="1"/>
</dbReference>
<gene>
    <name evidence="4" type="ORF">EPA86_10830</name>
</gene>
<feature type="signal peptide" evidence="3">
    <location>
        <begin position="1"/>
        <end position="25"/>
    </location>
</feature>
<protein>
    <submittedName>
        <fullName evidence="4">PHB depolymerase family esterase</fullName>
    </submittedName>
</protein>
<dbReference type="AlphaFoldDB" id="A0A502KXA4"/>
<accession>A0A502KXA4</accession>
<dbReference type="GO" id="GO:0016787">
    <property type="term" value="F:hydrolase activity"/>
    <property type="evidence" value="ECO:0007669"/>
    <property type="project" value="UniProtKB-KW"/>
</dbReference>
<dbReference type="PANTHER" id="PTHR43037:SF1">
    <property type="entry name" value="BLL1128 PROTEIN"/>
    <property type="match status" value="1"/>
</dbReference>
<comment type="caution">
    <text evidence="4">The sequence shown here is derived from an EMBL/GenBank/DDBJ whole genome shotgun (WGS) entry which is preliminary data.</text>
</comment>
<dbReference type="GO" id="GO:0005576">
    <property type="term" value="C:extracellular region"/>
    <property type="evidence" value="ECO:0007669"/>
    <property type="project" value="InterPro"/>
</dbReference>
<reference evidence="4 5" key="1">
    <citation type="submission" date="2019-01" db="EMBL/GenBank/DDBJ databases">
        <title>Litorilituus lipolytica sp. nov., isolated from intertidal sand of the Yellow Sea in China.</title>
        <authorList>
            <person name="Liu A."/>
        </authorList>
    </citation>
    <scope>NUCLEOTIDE SEQUENCE [LARGE SCALE GENOMIC DNA]</scope>
    <source>
        <strain evidence="4 5">RZ04</strain>
    </source>
</reference>
<dbReference type="InterPro" id="IPR029058">
    <property type="entry name" value="AB_hydrolase_fold"/>
</dbReference>
<evidence type="ECO:0000256" key="1">
    <source>
        <dbReference type="ARBA" id="ARBA00022729"/>
    </source>
</evidence>
<dbReference type="Pfam" id="PF10503">
    <property type="entry name" value="Esterase_PHB"/>
    <property type="match status" value="1"/>
</dbReference>
<evidence type="ECO:0000256" key="2">
    <source>
        <dbReference type="ARBA" id="ARBA00022801"/>
    </source>
</evidence>
<sequence>MFFNKNKYFYLGCYILALLSFSSQATFKPLVQFGENPGDLAASYYQPEKSNAIVVLLHGCLQNAESLAEQSDFLALAKQHQFTLLLPQQSQQNNVKSCFNWFSKQDTSKDQGELLSLKNMITTLQDRSPVSDTYVAGLSAGGAMASALLVNYPEMFTSGAIIAGLPYPCADNLVKAISCMRNGPSQNAEELSKLALSLNKPSTKWPSISIWTGKIDSIVNPKNSSALANQWALILQANEQNQVGGTKGFSKSIWSTSKQANAVELIEVDNIGHGIMINSQIENGGTSGNFLLESPISSVKNIVSFWQLNANNP</sequence>
<dbReference type="InterPro" id="IPR050955">
    <property type="entry name" value="Plant_Biomass_Hydrol_Est"/>
</dbReference>
<keyword evidence="1 3" id="KW-0732">Signal</keyword>
<dbReference type="EMBL" id="SAWY01000021">
    <property type="protein sequence ID" value="TPH14591.1"/>
    <property type="molecule type" value="Genomic_DNA"/>
</dbReference>
<proteinExistence type="predicted"/>